<dbReference type="Gene3D" id="1.10.510.10">
    <property type="entry name" value="Transferase(Phosphotransferase) domain 1"/>
    <property type="match status" value="2"/>
</dbReference>
<dbReference type="GO" id="GO:0004674">
    <property type="term" value="F:protein serine/threonine kinase activity"/>
    <property type="evidence" value="ECO:0007669"/>
    <property type="project" value="UniProtKB-KW"/>
</dbReference>
<evidence type="ECO:0000256" key="7">
    <source>
        <dbReference type="SAM" id="MobiDB-lite"/>
    </source>
</evidence>
<feature type="compositionally biased region" description="Polar residues" evidence="7">
    <location>
        <begin position="836"/>
        <end position="849"/>
    </location>
</feature>
<keyword evidence="5 6" id="KW-0067">ATP-binding</keyword>
<dbReference type="GO" id="GO:0005524">
    <property type="term" value="F:ATP binding"/>
    <property type="evidence" value="ECO:0007669"/>
    <property type="project" value="UniProtKB-UniRule"/>
</dbReference>
<evidence type="ECO:0000313" key="9">
    <source>
        <dbReference type="EMBL" id="GAX76401.1"/>
    </source>
</evidence>
<dbReference type="EMBL" id="BEGY01000017">
    <property type="protein sequence ID" value="GAX76401.1"/>
    <property type="molecule type" value="Genomic_DNA"/>
</dbReference>
<dbReference type="Proteomes" id="UP000232323">
    <property type="component" value="Unassembled WGS sequence"/>
</dbReference>
<evidence type="ECO:0000313" key="10">
    <source>
        <dbReference type="Proteomes" id="UP000232323"/>
    </source>
</evidence>
<evidence type="ECO:0000256" key="6">
    <source>
        <dbReference type="PROSITE-ProRule" id="PRU10141"/>
    </source>
</evidence>
<dbReference type="STRING" id="1157962.A0A250WZZ5"/>
<proteinExistence type="predicted"/>
<evidence type="ECO:0000256" key="2">
    <source>
        <dbReference type="ARBA" id="ARBA00022679"/>
    </source>
</evidence>
<comment type="caution">
    <text evidence="9">The sequence shown here is derived from an EMBL/GenBank/DDBJ whole genome shotgun (WGS) entry which is preliminary data.</text>
</comment>
<organism evidence="9 10">
    <name type="scientific">Chlamydomonas eustigma</name>
    <dbReference type="NCBI Taxonomy" id="1157962"/>
    <lineage>
        <taxon>Eukaryota</taxon>
        <taxon>Viridiplantae</taxon>
        <taxon>Chlorophyta</taxon>
        <taxon>core chlorophytes</taxon>
        <taxon>Chlorophyceae</taxon>
        <taxon>CS clade</taxon>
        <taxon>Chlamydomonadales</taxon>
        <taxon>Chlamydomonadaceae</taxon>
        <taxon>Chlamydomonas</taxon>
    </lineage>
</organism>
<dbReference type="InterPro" id="IPR001245">
    <property type="entry name" value="Ser-Thr/Tyr_kinase_cat_dom"/>
</dbReference>
<protein>
    <recommendedName>
        <fullName evidence="8">Protein kinase domain-containing protein</fullName>
    </recommendedName>
</protein>
<reference evidence="9 10" key="1">
    <citation type="submission" date="2017-08" db="EMBL/GenBank/DDBJ databases">
        <title>Acidophilic green algal genome provides insights into adaptation to an acidic environment.</title>
        <authorList>
            <person name="Hirooka S."/>
            <person name="Hirose Y."/>
            <person name="Kanesaki Y."/>
            <person name="Higuchi S."/>
            <person name="Fujiwara T."/>
            <person name="Onuma R."/>
            <person name="Era A."/>
            <person name="Ohbayashi R."/>
            <person name="Uzuka A."/>
            <person name="Nozaki H."/>
            <person name="Yoshikawa H."/>
            <person name="Miyagishima S.Y."/>
        </authorList>
    </citation>
    <scope>NUCLEOTIDE SEQUENCE [LARGE SCALE GENOMIC DNA]</scope>
    <source>
        <strain evidence="9 10">NIES-2499</strain>
    </source>
</reference>
<evidence type="ECO:0000256" key="4">
    <source>
        <dbReference type="ARBA" id="ARBA00022777"/>
    </source>
</evidence>
<feature type="region of interest" description="Disordered" evidence="7">
    <location>
        <begin position="771"/>
        <end position="851"/>
    </location>
</feature>
<dbReference type="PANTHER" id="PTHR44329:SF289">
    <property type="entry name" value="SERINE_THREONINE-PROTEIN KINASE VIK"/>
    <property type="match status" value="1"/>
</dbReference>
<evidence type="ECO:0000256" key="3">
    <source>
        <dbReference type="ARBA" id="ARBA00022741"/>
    </source>
</evidence>
<dbReference type="Pfam" id="PF07714">
    <property type="entry name" value="PK_Tyr_Ser-Thr"/>
    <property type="match status" value="2"/>
</dbReference>
<accession>A0A250WZZ5</accession>
<dbReference type="InterPro" id="IPR008271">
    <property type="entry name" value="Ser/Thr_kinase_AS"/>
</dbReference>
<feature type="region of interest" description="Disordered" evidence="7">
    <location>
        <begin position="88"/>
        <end position="107"/>
    </location>
</feature>
<feature type="domain" description="Protein kinase" evidence="8">
    <location>
        <begin position="140"/>
        <end position="532"/>
    </location>
</feature>
<dbReference type="SUPFAM" id="SSF56112">
    <property type="entry name" value="Protein kinase-like (PK-like)"/>
    <property type="match status" value="1"/>
</dbReference>
<keyword evidence="3 6" id="KW-0547">Nucleotide-binding</keyword>
<sequence length="1014" mass="108235">MKKSPTVLFDILAEEDSDKAKEKLQRIRQSLDVAPDALPKGHRGDNAEGTVDATFSEQQGSVIAASSLPDARATISAPKNATTMVIRIPDNQDSSPSPLSAAYADEEKESAALDEHLRSISPETILKELLGDLFIHPSALKQEECLGEGAYATVHKASLNHGQSGISQVVAVKKLKPEVLKGARDLKDFLMEANLMRKLKNKYILTVVGIGASDLDSLESVRQSVYLVMEAMEGGSMKKAVIKQMTSRGTPDYDHHDALRWCQHLASAMYYLHSVCKPMIIHRDLKLDNCLLAYDAGGLRHCKLADFGLHKRARHSAAKPGELLPDASVHYSLRSGGGSSREGTLYDRSYYGGKSVHGRSVHARSVHHHGYLGLQKQVLLQQQQLAVASGSGAVSLLQKPSSSSLLLQQQHNKPSTLETNQDGMDASSILSPCPSFLDQQRLAPDNSKQCSLVRTAAHGSSSALSALKASGYVPPPVNPGSSGMPYVPSKTSLEAEEKAAPGGDDLKLIAFMKMPSKRHQSTQNLRLLKEVLHLKDEEDNDSSVVALSNQTARDLDKSIIPASGHRGPSSDYNPSQHSFLKEGVAGAEIKSVRQSVDQIVLLPGMVEPQEASLHRKMLALMALDQAAHIEHQGEQELARQRTLLIPEDDGATAAATDHYLEDVVPPRQEAAAFDGTGRGSKDLGAAGVALAGTLLSIKEDNHDESRPVTPEQVKAELTTSKSGRGVLSNEGLASAAGTISTSQGMGSTCDAVSTASDSHCISVGGGGITDTITRPISFHQSPPSTSTQQQNPTRLSWSGRRDSSGAAAGATGASASPFHFNRSGSGRKQKQPAGVVTTSAASPSNSGRDTSVVLRGLRSSGMFARKEGAAAAADITDWKFADATQQVGSLMYMAPELFTGSVYNEKVDVFSFAIIAHELFTGRLMAMKGEFMAGGPDAVTAYCMRRAEGEREPIPARVPGPIKELIIKCWDQDPARRPSFQEILSELQAIEESSGVLDQEANAGKSSGCGCSVM</sequence>
<dbReference type="InterPro" id="IPR011009">
    <property type="entry name" value="Kinase-like_dom_sf"/>
</dbReference>
<evidence type="ECO:0000256" key="5">
    <source>
        <dbReference type="ARBA" id="ARBA00022840"/>
    </source>
</evidence>
<dbReference type="PROSITE" id="PS00108">
    <property type="entry name" value="PROTEIN_KINASE_ST"/>
    <property type="match status" value="1"/>
</dbReference>
<dbReference type="SMART" id="SM00220">
    <property type="entry name" value="S_TKc"/>
    <property type="match status" value="1"/>
</dbReference>
<keyword evidence="4" id="KW-0418">Kinase</keyword>
<gene>
    <name evidence="9" type="ORF">CEUSTIGMA_g3846.t1</name>
</gene>
<dbReference type="PROSITE" id="PS00107">
    <property type="entry name" value="PROTEIN_KINASE_ATP"/>
    <property type="match status" value="1"/>
</dbReference>
<dbReference type="InterPro" id="IPR017441">
    <property type="entry name" value="Protein_kinase_ATP_BS"/>
</dbReference>
<dbReference type="PANTHER" id="PTHR44329">
    <property type="entry name" value="SERINE/THREONINE-PROTEIN KINASE TNNI3K-RELATED"/>
    <property type="match status" value="1"/>
</dbReference>
<dbReference type="InterPro" id="IPR000719">
    <property type="entry name" value="Prot_kinase_dom"/>
</dbReference>
<dbReference type="InterPro" id="IPR051681">
    <property type="entry name" value="Ser/Thr_Kinases-Pseudokinases"/>
</dbReference>
<feature type="region of interest" description="Disordered" evidence="7">
    <location>
        <begin position="700"/>
        <end position="729"/>
    </location>
</feature>
<name>A0A250WZZ5_9CHLO</name>
<feature type="binding site" evidence="6">
    <location>
        <position position="174"/>
    </location>
    <ligand>
        <name>ATP</name>
        <dbReference type="ChEBI" id="CHEBI:30616"/>
    </ligand>
</feature>
<keyword evidence="10" id="KW-1185">Reference proteome</keyword>
<dbReference type="PROSITE" id="PS50011">
    <property type="entry name" value="PROTEIN_KINASE_DOM"/>
    <property type="match status" value="2"/>
</dbReference>
<keyword evidence="2" id="KW-0808">Transferase</keyword>
<feature type="compositionally biased region" description="Low complexity" evidence="7">
    <location>
        <begin position="780"/>
        <end position="816"/>
    </location>
</feature>
<dbReference type="OrthoDB" id="543156at2759"/>
<keyword evidence="1" id="KW-0723">Serine/threonine-protein kinase</keyword>
<feature type="domain" description="Protein kinase" evidence="8">
    <location>
        <begin position="668"/>
        <end position="990"/>
    </location>
</feature>
<dbReference type="AlphaFoldDB" id="A0A250WZZ5"/>
<evidence type="ECO:0000259" key="8">
    <source>
        <dbReference type="PROSITE" id="PS50011"/>
    </source>
</evidence>
<evidence type="ECO:0000256" key="1">
    <source>
        <dbReference type="ARBA" id="ARBA00022527"/>
    </source>
</evidence>